<evidence type="ECO:0000313" key="1">
    <source>
        <dbReference type="EMBL" id="KAG0148399.1"/>
    </source>
</evidence>
<dbReference type="EMBL" id="MU167237">
    <property type="protein sequence ID" value="KAG0148399.1"/>
    <property type="molecule type" value="Genomic_DNA"/>
</dbReference>
<dbReference type="Proteomes" id="UP000886653">
    <property type="component" value="Unassembled WGS sequence"/>
</dbReference>
<dbReference type="OrthoDB" id="2794913at2759"/>
<evidence type="ECO:0000313" key="2">
    <source>
        <dbReference type="Proteomes" id="UP000886653"/>
    </source>
</evidence>
<comment type="caution">
    <text evidence="1">The sequence shown here is derived from an EMBL/GenBank/DDBJ whole genome shotgun (WGS) entry which is preliminary data.</text>
</comment>
<dbReference type="AlphaFoldDB" id="A0A9P6NQH5"/>
<protein>
    <submittedName>
        <fullName evidence="1">Uncharacterized protein</fullName>
    </submittedName>
</protein>
<reference evidence="1" key="1">
    <citation type="submission" date="2013-11" db="EMBL/GenBank/DDBJ databases">
        <title>Genome sequence of the fusiform rust pathogen reveals effectors for host alternation and coevolution with pine.</title>
        <authorList>
            <consortium name="DOE Joint Genome Institute"/>
            <person name="Smith K."/>
            <person name="Pendleton A."/>
            <person name="Kubisiak T."/>
            <person name="Anderson C."/>
            <person name="Salamov A."/>
            <person name="Aerts A."/>
            <person name="Riley R."/>
            <person name="Clum A."/>
            <person name="Lindquist E."/>
            <person name="Ence D."/>
            <person name="Campbell M."/>
            <person name="Kronenberg Z."/>
            <person name="Feau N."/>
            <person name="Dhillon B."/>
            <person name="Hamelin R."/>
            <person name="Burleigh J."/>
            <person name="Smith J."/>
            <person name="Yandell M."/>
            <person name="Nelson C."/>
            <person name="Grigoriev I."/>
            <person name="Davis J."/>
        </authorList>
    </citation>
    <scope>NUCLEOTIDE SEQUENCE</scope>
    <source>
        <strain evidence="1">G11</strain>
    </source>
</reference>
<proteinExistence type="predicted"/>
<keyword evidence="2" id="KW-1185">Reference proteome</keyword>
<name>A0A9P6NQH5_9BASI</name>
<sequence>MNRMPWDLLADRTDIYEFCCWKGRQHGTAEAQDIISRTLKQYLYGLKAWHRYQKSRLIIIGIKERGLSTASNTKADGSRIETHDSTSNRTCKKDRFRNGNFRYSMCGLLGDGPIVRVDVRIEDRVLDYRNSVLAKEVQFDAKKQTAPIVLRGTKTCQPGEYQLLHVGQQRHLLCPVKALKRRLAGVKSLTLPQRS</sequence>
<gene>
    <name evidence="1" type="ORF">CROQUDRAFT_694272</name>
</gene>
<organism evidence="1 2">
    <name type="scientific">Cronartium quercuum f. sp. fusiforme G11</name>
    <dbReference type="NCBI Taxonomy" id="708437"/>
    <lineage>
        <taxon>Eukaryota</taxon>
        <taxon>Fungi</taxon>
        <taxon>Dikarya</taxon>
        <taxon>Basidiomycota</taxon>
        <taxon>Pucciniomycotina</taxon>
        <taxon>Pucciniomycetes</taxon>
        <taxon>Pucciniales</taxon>
        <taxon>Coleosporiaceae</taxon>
        <taxon>Cronartium</taxon>
    </lineage>
</organism>
<accession>A0A9P6NQH5</accession>